<dbReference type="GO" id="GO:0045547">
    <property type="term" value="F:ditrans,polycis-polyprenyl diphosphate synthase [(2E,6E)-farnesyl diphosphate specific] activity"/>
    <property type="evidence" value="ECO:0007669"/>
    <property type="project" value="TreeGrafter"/>
</dbReference>
<evidence type="ECO:0000256" key="1">
    <source>
        <dbReference type="ARBA" id="ARBA00022679"/>
    </source>
</evidence>
<dbReference type="PANTHER" id="PTHR10291">
    <property type="entry name" value="DEHYDRODOLICHYL DIPHOSPHATE SYNTHASE FAMILY MEMBER"/>
    <property type="match status" value="1"/>
</dbReference>
<feature type="active site" evidence="2">
    <location>
        <position position="21"/>
    </location>
</feature>
<feature type="binding site" evidence="2">
    <location>
        <position position="71"/>
    </location>
    <ligand>
        <name>substrate</name>
    </ligand>
</feature>
<organism evidence="3 4">
    <name type="scientific">Candidatus Gottesmanbacteria bacterium GW2011_GWA1_43_11</name>
    <dbReference type="NCBI Taxonomy" id="1618436"/>
    <lineage>
        <taxon>Bacteria</taxon>
        <taxon>Candidatus Gottesmaniibacteriota</taxon>
    </lineage>
</organism>
<keyword evidence="2" id="KW-0479">Metal-binding</keyword>
<dbReference type="Proteomes" id="UP000034543">
    <property type="component" value="Unassembled WGS sequence"/>
</dbReference>
<feature type="binding site" evidence="2">
    <location>
        <position position="21"/>
    </location>
    <ligand>
        <name>Mg(2+)</name>
        <dbReference type="ChEBI" id="CHEBI:18420"/>
    </ligand>
</feature>
<feature type="binding site" evidence="2">
    <location>
        <position position="73"/>
    </location>
    <ligand>
        <name>substrate</name>
    </ligand>
</feature>
<feature type="binding site" evidence="2">
    <location>
        <position position="26"/>
    </location>
    <ligand>
        <name>substrate</name>
    </ligand>
</feature>
<dbReference type="NCBIfam" id="TIGR00055">
    <property type="entry name" value="uppS"/>
    <property type="match status" value="1"/>
</dbReference>
<dbReference type="PATRIC" id="fig|1618436.3.peg.1227"/>
<proteinExistence type="inferred from homology"/>
<feature type="binding site" evidence="2">
    <location>
        <position position="232"/>
    </location>
    <ligand>
        <name>Mg(2+)</name>
        <dbReference type="ChEBI" id="CHEBI:18420"/>
    </ligand>
</feature>
<feature type="binding site" evidence="2">
    <location>
        <begin position="219"/>
        <end position="221"/>
    </location>
    <ligand>
        <name>substrate</name>
    </ligand>
</feature>
<dbReference type="GO" id="GO:0000287">
    <property type="term" value="F:magnesium ion binding"/>
    <property type="evidence" value="ECO:0007669"/>
    <property type="project" value="UniProtKB-UniRule"/>
</dbReference>
<dbReference type="Pfam" id="PF01255">
    <property type="entry name" value="Prenyltransf"/>
    <property type="match status" value="1"/>
</dbReference>
<dbReference type="EC" id="2.5.1.-" evidence="2"/>
<feature type="binding site" evidence="2">
    <location>
        <begin position="67"/>
        <end position="69"/>
    </location>
    <ligand>
        <name>substrate</name>
    </ligand>
</feature>
<gene>
    <name evidence="3" type="ORF">UV59_C0029G0009</name>
</gene>
<feature type="binding site" evidence="2">
    <location>
        <begin position="22"/>
        <end position="25"/>
    </location>
    <ligand>
        <name>substrate</name>
    </ligand>
</feature>
<dbReference type="GO" id="GO:0016094">
    <property type="term" value="P:polyprenol biosynthetic process"/>
    <property type="evidence" value="ECO:0007669"/>
    <property type="project" value="TreeGrafter"/>
</dbReference>
<feature type="binding site" evidence="2">
    <location>
        <position position="38"/>
    </location>
    <ligand>
        <name>substrate</name>
    </ligand>
</feature>
<comment type="subunit">
    <text evidence="2">Homodimer.</text>
</comment>
<comment type="function">
    <text evidence="2">Catalyzes the condensation of isopentenyl diphosphate (IPP) with allylic pyrophosphates generating different type of terpenoids.</text>
</comment>
<dbReference type="InterPro" id="IPR001441">
    <property type="entry name" value="UPP_synth-like"/>
</dbReference>
<dbReference type="SUPFAM" id="SSF64005">
    <property type="entry name" value="Undecaprenyl diphosphate synthase"/>
    <property type="match status" value="1"/>
</dbReference>
<evidence type="ECO:0000313" key="3">
    <source>
        <dbReference type="EMBL" id="KKS83937.1"/>
    </source>
</evidence>
<protein>
    <recommendedName>
        <fullName evidence="2">Isoprenyl transferase</fullName>
        <ecNumber evidence="2">2.5.1.-</ecNumber>
    </recommendedName>
</protein>
<evidence type="ECO:0000313" key="4">
    <source>
        <dbReference type="Proteomes" id="UP000034543"/>
    </source>
</evidence>
<dbReference type="HAMAP" id="MF_01139">
    <property type="entry name" value="ISPT"/>
    <property type="match status" value="1"/>
</dbReference>
<dbReference type="CDD" id="cd00475">
    <property type="entry name" value="Cis_IPPS"/>
    <property type="match status" value="1"/>
</dbReference>
<keyword evidence="1 2" id="KW-0808">Transferase</keyword>
<comment type="cofactor">
    <cofactor evidence="2">
        <name>Mg(2+)</name>
        <dbReference type="ChEBI" id="CHEBI:18420"/>
    </cofactor>
    <text evidence="2">Binds 2 magnesium ions per subunit.</text>
</comment>
<comment type="caution">
    <text evidence="2">Lacks conserved residue(s) required for the propagation of feature annotation.</text>
</comment>
<reference evidence="3 4" key="1">
    <citation type="journal article" date="2015" name="Nature">
        <title>rRNA introns, odd ribosomes, and small enigmatic genomes across a large radiation of phyla.</title>
        <authorList>
            <person name="Brown C.T."/>
            <person name="Hug L.A."/>
            <person name="Thomas B.C."/>
            <person name="Sharon I."/>
            <person name="Castelle C.J."/>
            <person name="Singh A."/>
            <person name="Wilkins M.J."/>
            <person name="Williams K.H."/>
            <person name="Banfield J.F."/>
        </authorList>
    </citation>
    <scope>NUCLEOTIDE SEQUENCE [LARGE SCALE GENOMIC DNA]</scope>
</reference>
<dbReference type="AlphaFoldDB" id="A0A0G1CEH4"/>
<dbReference type="STRING" id="1618436.UV59_C0029G0009"/>
<name>A0A0G1CEH4_9BACT</name>
<evidence type="ECO:0000256" key="2">
    <source>
        <dbReference type="HAMAP-Rule" id="MF_01139"/>
    </source>
</evidence>
<feature type="active site" description="Proton acceptor" evidence="2">
    <location>
        <position position="70"/>
    </location>
</feature>
<dbReference type="EMBL" id="LCFB01000029">
    <property type="protein sequence ID" value="KKS83937.1"/>
    <property type="molecule type" value="Genomic_DNA"/>
</dbReference>
<accession>A0A0G1CEH4</accession>
<sequence>MSELSAFRFPVTPTHIAIIMDGNRRWAREKRKHVLAGHRYVADVLLEELVEHAADRGIKYVTFWAWSTENWKRTKEEVSGVIRIFQHILKKNIDRLHRKGVRVKTIGNIEAFPKEIAKGIRDGVEKTKDNKRITVILALNYGGRDEIIRAVNKIIGSTVIPAQAGIYTNNFVDSRWSLPRAPTRGGNDKIVYKKDFSRYLDTKDFPDPDLIIRTGGEKRLSGFLLWQSEYSELYFTDTLMPDFTPEKLDEALADFTQRKRRFGK</sequence>
<dbReference type="PROSITE" id="PS01066">
    <property type="entry name" value="UPP_SYNTHASE"/>
    <property type="match status" value="1"/>
</dbReference>
<dbReference type="PANTHER" id="PTHR10291:SF0">
    <property type="entry name" value="DEHYDRODOLICHYL DIPHOSPHATE SYNTHASE 2"/>
    <property type="match status" value="1"/>
</dbReference>
<dbReference type="Gene3D" id="3.40.1180.10">
    <property type="entry name" value="Decaprenyl diphosphate synthase-like"/>
    <property type="match status" value="1"/>
</dbReference>
<keyword evidence="2" id="KW-0460">Magnesium</keyword>
<comment type="caution">
    <text evidence="3">The sequence shown here is derived from an EMBL/GenBank/DDBJ whole genome shotgun (WGS) entry which is preliminary data.</text>
</comment>
<dbReference type="InterPro" id="IPR018520">
    <property type="entry name" value="UPP_synth-like_CS"/>
</dbReference>
<dbReference type="InterPro" id="IPR036424">
    <property type="entry name" value="UPP_synth-like_sf"/>
</dbReference>
<feature type="binding site" evidence="2">
    <location>
        <position position="213"/>
    </location>
    <ligand>
        <name>substrate</name>
    </ligand>
</feature>
<comment type="similarity">
    <text evidence="2">Belongs to the UPP synthase family.</text>
</comment>